<keyword evidence="3" id="KW-0012">Acyltransferase</keyword>
<feature type="transmembrane region" description="Helical" evidence="1">
    <location>
        <begin position="197"/>
        <end position="216"/>
    </location>
</feature>
<feature type="transmembrane region" description="Helical" evidence="1">
    <location>
        <begin position="444"/>
        <end position="464"/>
    </location>
</feature>
<protein>
    <submittedName>
        <fullName evidence="3">Acyltransferase family protein</fullName>
    </submittedName>
</protein>
<feature type="transmembrane region" description="Helical" evidence="1">
    <location>
        <begin position="127"/>
        <end position="152"/>
    </location>
</feature>
<feature type="transmembrane region" description="Helical" evidence="1">
    <location>
        <begin position="410"/>
        <end position="432"/>
    </location>
</feature>
<dbReference type="Proteomes" id="UP001501676">
    <property type="component" value="Unassembled WGS sequence"/>
</dbReference>
<keyword evidence="1" id="KW-0812">Transmembrane</keyword>
<feature type="transmembrane region" description="Helical" evidence="1">
    <location>
        <begin position="172"/>
        <end position="190"/>
    </location>
</feature>
<evidence type="ECO:0000259" key="2">
    <source>
        <dbReference type="Pfam" id="PF01757"/>
    </source>
</evidence>
<name>A0ABP6SSA2_9ACTN</name>
<reference evidence="4" key="1">
    <citation type="journal article" date="2019" name="Int. J. Syst. Evol. Microbiol.">
        <title>The Global Catalogue of Microorganisms (GCM) 10K type strain sequencing project: providing services to taxonomists for standard genome sequencing and annotation.</title>
        <authorList>
            <consortium name="The Broad Institute Genomics Platform"/>
            <consortium name="The Broad Institute Genome Sequencing Center for Infectious Disease"/>
            <person name="Wu L."/>
            <person name="Ma J."/>
        </authorList>
    </citation>
    <scope>NUCLEOTIDE SEQUENCE [LARGE SCALE GENOMIC DNA]</scope>
    <source>
        <strain evidence="4">JCM 9458</strain>
    </source>
</reference>
<proteinExistence type="predicted"/>
<comment type="caution">
    <text evidence="3">The sequence shown here is derived from an EMBL/GenBank/DDBJ whole genome shotgun (WGS) entry which is preliminary data.</text>
</comment>
<feature type="transmembrane region" description="Helical" evidence="1">
    <location>
        <begin position="324"/>
        <end position="350"/>
    </location>
</feature>
<feature type="transmembrane region" description="Helical" evidence="1">
    <location>
        <begin position="370"/>
        <end position="389"/>
    </location>
</feature>
<dbReference type="InterPro" id="IPR002656">
    <property type="entry name" value="Acyl_transf_3_dom"/>
</dbReference>
<feature type="domain" description="Acyltransferase 3" evidence="2">
    <location>
        <begin position="39"/>
        <end position="385"/>
    </location>
</feature>
<gene>
    <name evidence="3" type="ORF">GCM10020369_13540</name>
</gene>
<feature type="transmembrane region" description="Helical" evidence="1">
    <location>
        <begin position="253"/>
        <end position="272"/>
    </location>
</feature>
<evidence type="ECO:0000313" key="4">
    <source>
        <dbReference type="Proteomes" id="UP001501676"/>
    </source>
</evidence>
<organism evidence="3 4">
    <name type="scientific">Cryptosporangium minutisporangium</name>
    <dbReference type="NCBI Taxonomy" id="113569"/>
    <lineage>
        <taxon>Bacteria</taxon>
        <taxon>Bacillati</taxon>
        <taxon>Actinomycetota</taxon>
        <taxon>Actinomycetes</taxon>
        <taxon>Cryptosporangiales</taxon>
        <taxon>Cryptosporangiaceae</taxon>
        <taxon>Cryptosporangium</taxon>
    </lineage>
</organism>
<feature type="transmembrane region" description="Helical" evidence="1">
    <location>
        <begin position="84"/>
        <end position="106"/>
    </location>
</feature>
<dbReference type="RefSeq" id="WP_345727107.1">
    <property type="nucleotide sequence ID" value="NZ_BAAAYN010000007.1"/>
</dbReference>
<keyword evidence="1" id="KW-1133">Transmembrane helix</keyword>
<sequence length="472" mass="49378">MTSSLVRKTWPTPSAPAVSADEPRSAAALAAATPADRDRYVDLLRIVSIGVVVLGHWLMLTLRVDDGRLRAGNVLAELPAAQLLTWAFQVMPLFFLVGGAAHAAALRSHHRRGGTYPEFLVARLRRLLAPTAVFLGIWTVIAVATEVTGVQAGDGTVAELTRTATRTVVQPLWFLGVYLGVVGLAPLMYAAHRRWGAVVPVALVVAAAGVDAARLLGGVEAIGALNVALVWLAAHQVGYLYADGMLTRRVGALLVGGGLAATTLLTLVLDWYPVSMVGLPGAPVSNMNPPTLALVAHGAWLTGLVVLARGPVTRWLSRPRVWTPVVAANGVVMTVFLWHLTALFVLAAGVVAGLPTPTPGGAAWWLTRPVWVAVLAAIALPLVLAVRRFERPVARPLGQRRERSRGPLDGVAAGVGIALATFGMLAVAVTGLNGLLAERTTQLVGVPVTAWSGLVALALGWALVRAAGRGAH</sequence>
<accession>A0ABP6SSA2</accession>
<feature type="transmembrane region" description="Helical" evidence="1">
    <location>
        <begin position="222"/>
        <end position="241"/>
    </location>
</feature>
<keyword evidence="4" id="KW-1185">Reference proteome</keyword>
<dbReference type="GO" id="GO:0016746">
    <property type="term" value="F:acyltransferase activity"/>
    <property type="evidence" value="ECO:0007669"/>
    <property type="project" value="UniProtKB-KW"/>
</dbReference>
<evidence type="ECO:0000313" key="3">
    <source>
        <dbReference type="EMBL" id="GAA3384312.1"/>
    </source>
</evidence>
<feature type="transmembrane region" description="Helical" evidence="1">
    <location>
        <begin position="292"/>
        <end position="312"/>
    </location>
</feature>
<evidence type="ECO:0000256" key="1">
    <source>
        <dbReference type="SAM" id="Phobius"/>
    </source>
</evidence>
<keyword evidence="3" id="KW-0808">Transferase</keyword>
<feature type="transmembrane region" description="Helical" evidence="1">
    <location>
        <begin position="43"/>
        <end position="64"/>
    </location>
</feature>
<dbReference type="Pfam" id="PF01757">
    <property type="entry name" value="Acyl_transf_3"/>
    <property type="match status" value="1"/>
</dbReference>
<dbReference type="EMBL" id="BAAAYN010000007">
    <property type="protein sequence ID" value="GAA3384312.1"/>
    <property type="molecule type" value="Genomic_DNA"/>
</dbReference>
<keyword evidence="1" id="KW-0472">Membrane</keyword>